<dbReference type="AlphaFoldDB" id="I3C513"/>
<keyword evidence="4" id="KW-0862">Zinc</keyword>
<name>I3C513_9FLAO</name>
<keyword evidence="10" id="KW-1185">Reference proteome</keyword>
<sequence length="443" mass="50575">MKQKLLSLALGTAIFATSYAQEIKFQEYDLANGMHVILHLDNTAPVVTTSVMYHVGSKDENPERTGFAHFFEHLLFEGTENIGRGEWFKIVSSNGGSNNANTTADRTYYYEVFPSNKVELGLWMESERLMHPIINEIGVETQNEVVKEEKRQRVDNAPYGGLSYGTAIQPHLFTKHPYRWSVIGSMDHLDAATLEEFQEFNKKFYVPNNAVLVVAGDINIEQTQKMIKDYFGPIPEGAAIVRNHPKEDPITQEITATEYDSNIQIPALALSYRTPSMKDKDAYVLNMISTYLSDGKTSKLYKKMVDENKTALQVFAFNRSQEDYSMYNIFALPLGDVPLSKLETEIDEEIKKLQTSLISDNDYTKLQNKMENDFVNSNASISGVANSLARYYMLYGDTNLINSEIEIYRNISKEDIKRVANKYLNKNQRVRIEYLPKSTQEEK</sequence>
<evidence type="ECO:0000313" key="10">
    <source>
        <dbReference type="Proteomes" id="UP000004690"/>
    </source>
</evidence>
<evidence type="ECO:0000256" key="2">
    <source>
        <dbReference type="ARBA" id="ARBA00022670"/>
    </source>
</evidence>
<dbReference type="InterPro" id="IPR011765">
    <property type="entry name" value="Pept_M16_N"/>
</dbReference>
<dbReference type="GO" id="GO:0046872">
    <property type="term" value="F:metal ion binding"/>
    <property type="evidence" value="ECO:0007669"/>
    <property type="project" value="InterPro"/>
</dbReference>
<dbReference type="HOGENOM" id="CLU_009902_1_1_10"/>
<evidence type="ECO:0000256" key="5">
    <source>
        <dbReference type="ARBA" id="ARBA00023049"/>
    </source>
</evidence>
<organism evidence="9 10">
    <name type="scientific">Galbibacter orientalis DSM 19592</name>
    <dbReference type="NCBI Taxonomy" id="926559"/>
    <lineage>
        <taxon>Bacteria</taxon>
        <taxon>Pseudomonadati</taxon>
        <taxon>Bacteroidota</taxon>
        <taxon>Flavobacteriia</taxon>
        <taxon>Flavobacteriales</taxon>
        <taxon>Flavobacteriaceae</taxon>
        <taxon>Galbibacter</taxon>
    </lineage>
</organism>
<feature type="chain" id="PRO_5005684481" evidence="6">
    <location>
        <begin position="21"/>
        <end position="443"/>
    </location>
</feature>
<dbReference type="Pfam" id="PF05193">
    <property type="entry name" value="Peptidase_M16_C"/>
    <property type="match status" value="1"/>
</dbReference>
<keyword evidence="2" id="KW-0645">Protease</keyword>
<protein>
    <submittedName>
        <fullName evidence="9">Putative Zn-dependent peptidase</fullName>
    </submittedName>
</protein>
<dbReference type="GO" id="GO:0006508">
    <property type="term" value="P:proteolysis"/>
    <property type="evidence" value="ECO:0007669"/>
    <property type="project" value="UniProtKB-KW"/>
</dbReference>
<evidence type="ECO:0000313" key="9">
    <source>
        <dbReference type="EMBL" id="EIJ38706.1"/>
    </source>
</evidence>
<dbReference type="Pfam" id="PF00675">
    <property type="entry name" value="Peptidase_M16"/>
    <property type="match status" value="1"/>
</dbReference>
<dbReference type="PANTHER" id="PTHR43690:SF35">
    <property type="entry name" value="NON-CATALYTIC MEMBER OF PEPTIDASE SUBFAMILY M16B-RELATED"/>
    <property type="match status" value="1"/>
</dbReference>
<dbReference type="GO" id="GO:0008237">
    <property type="term" value="F:metallopeptidase activity"/>
    <property type="evidence" value="ECO:0007669"/>
    <property type="project" value="UniProtKB-KW"/>
</dbReference>
<dbReference type="eggNOG" id="COG0612">
    <property type="taxonomic scope" value="Bacteria"/>
</dbReference>
<feature type="domain" description="Peptidase M16 C-terminal" evidence="8">
    <location>
        <begin position="192"/>
        <end position="369"/>
    </location>
</feature>
<dbReference type="PANTHER" id="PTHR43690">
    <property type="entry name" value="NARDILYSIN"/>
    <property type="match status" value="1"/>
</dbReference>
<dbReference type="STRING" id="926559.JoomaDRAFT_1697"/>
<dbReference type="InterPro" id="IPR011249">
    <property type="entry name" value="Metalloenz_LuxS/M16"/>
</dbReference>
<feature type="domain" description="Peptidase M16 N-terminal" evidence="7">
    <location>
        <begin position="36"/>
        <end position="155"/>
    </location>
</feature>
<dbReference type="SUPFAM" id="SSF63411">
    <property type="entry name" value="LuxS/MPP-like metallohydrolase"/>
    <property type="match status" value="2"/>
</dbReference>
<evidence type="ECO:0000259" key="7">
    <source>
        <dbReference type="Pfam" id="PF00675"/>
    </source>
</evidence>
<accession>I3C513</accession>
<gene>
    <name evidence="9" type="ORF">JoomaDRAFT_1697</name>
</gene>
<evidence type="ECO:0000256" key="3">
    <source>
        <dbReference type="ARBA" id="ARBA00022801"/>
    </source>
</evidence>
<dbReference type="OrthoDB" id="9811314at2"/>
<feature type="signal peptide" evidence="6">
    <location>
        <begin position="1"/>
        <end position="20"/>
    </location>
</feature>
<dbReference type="InterPro" id="IPR007863">
    <property type="entry name" value="Peptidase_M16_C"/>
</dbReference>
<comment type="similarity">
    <text evidence="1">Belongs to the peptidase M16 family.</text>
</comment>
<evidence type="ECO:0000256" key="4">
    <source>
        <dbReference type="ARBA" id="ARBA00022833"/>
    </source>
</evidence>
<evidence type="ECO:0000256" key="1">
    <source>
        <dbReference type="ARBA" id="ARBA00007261"/>
    </source>
</evidence>
<keyword evidence="5" id="KW-0482">Metalloprotease</keyword>
<proteinExistence type="inferred from homology"/>
<keyword evidence="6" id="KW-0732">Signal</keyword>
<dbReference type="Proteomes" id="UP000004690">
    <property type="component" value="Unassembled WGS sequence"/>
</dbReference>
<keyword evidence="3" id="KW-0378">Hydrolase</keyword>
<evidence type="ECO:0000259" key="8">
    <source>
        <dbReference type="Pfam" id="PF05193"/>
    </source>
</evidence>
<dbReference type="RefSeq" id="WP_008611968.1">
    <property type="nucleotide sequence ID" value="NZ_JH651379.1"/>
</dbReference>
<dbReference type="InterPro" id="IPR050626">
    <property type="entry name" value="Peptidase_M16"/>
</dbReference>
<reference evidence="9 10" key="1">
    <citation type="submission" date="2012-02" db="EMBL/GenBank/DDBJ databases">
        <title>Improved High-Quality Draft genome of Joostella marina DSM 19592.</title>
        <authorList>
            <consortium name="US DOE Joint Genome Institute (JGI-PGF)"/>
            <person name="Lucas S."/>
            <person name="Copeland A."/>
            <person name="Lapidus A."/>
            <person name="Bruce D."/>
            <person name="Goodwin L."/>
            <person name="Pitluck S."/>
            <person name="Peters L."/>
            <person name="Chertkov O."/>
            <person name="Ovchinnikova G."/>
            <person name="Kyrpides N."/>
            <person name="Mavromatis K."/>
            <person name="Detter J.C."/>
            <person name="Han C."/>
            <person name="Land M."/>
            <person name="Hauser L."/>
            <person name="Markowitz V."/>
            <person name="Cheng J.-F."/>
            <person name="Hugenholtz P."/>
            <person name="Woyke T."/>
            <person name="Wu D."/>
            <person name="Tindall B."/>
            <person name="Brambilla E."/>
            <person name="Klenk H.-P."/>
            <person name="Eisen J.A."/>
        </authorList>
    </citation>
    <scope>NUCLEOTIDE SEQUENCE [LARGE SCALE GENOMIC DNA]</scope>
    <source>
        <strain evidence="9 10">DSM 19592</strain>
    </source>
</reference>
<dbReference type="EMBL" id="JH651379">
    <property type="protein sequence ID" value="EIJ38706.1"/>
    <property type="molecule type" value="Genomic_DNA"/>
</dbReference>
<dbReference type="Gene3D" id="3.30.830.10">
    <property type="entry name" value="Metalloenzyme, LuxS/M16 peptidase-like"/>
    <property type="match status" value="2"/>
</dbReference>
<evidence type="ECO:0000256" key="6">
    <source>
        <dbReference type="SAM" id="SignalP"/>
    </source>
</evidence>